<organism evidence="1 2">
    <name type="scientific">Klebsiella pasteurii</name>
    <dbReference type="NCBI Taxonomy" id="2587529"/>
    <lineage>
        <taxon>Bacteria</taxon>
        <taxon>Pseudomonadati</taxon>
        <taxon>Pseudomonadota</taxon>
        <taxon>Gammaproteobacteria</taxon>
        <taxon>Enterobacterales</taxon>
        <taxon>Enterobacteriaceae</taxon>
        <taxon>Klebsiella/Raoultella group</taxon>
        <taxon>Klebsiella</taxon>
    </lineage>
</organism>
<dbReference type="AlphaFoldDB" id="A0A9Q9SDR5"/>
<sequence length="278" mass="31943">MNKKLLWIYILFVLSFSARIQVSEAKDVWVFDKVSSSTVLGMTDADRVRNLTTQFRQVEIVTDSNILTIQNSLLEKGNICSINFVRINKTLLSYFYSKDTVAMYKALFSQEGMPLTDDIIVLTSLRPGEECPEPYSELIEAKGNLFFSEQDYVVFMKKKTGNVTSGNKDKIDFWQYCKDAAVGAAYDGRSKYSCQFSHKSIAEVYSNIRALSHYQHALKEKLPSKNIKYPVDGGYTIYQWTDRNTLEIIIEQENESIRYSIKYKNNSADVVIESDTQY</sequence>
<comment type="caution">
    <text evidence="1">The sequence shown here is derived from an EMBL/GenBank/DDBJ whole genome shotgun (WGS) entry which is preliminary data.</text>
</comment>
<reference evidence="1 2" key="1">
    <citation type="submission" date="2019-07" db="EMBL/GenBank/DDBJ databases">
        <authorList>
            <person name="Brisse S."/>
            <person name="Rodrigues C."/>
            <person name="Thorpe H."/>
        </authorList>
    </citation>
    <scope>NUCLEOTIDE SEQUENCE [LARGE SCALE GENOMIC DNA]</scope>
    <source>
        <strain evidence="1">SB6410</strain>
    </source>
</reference>
<accession>A0A9Q9SDR5</accession>
<dbReference type="RefSeq" id="WP_142445349.1">
    <property type="nucleotide sequence ID" value="NZ_CABGGO010000029.1"/>
</dbReference>
<name>A0A9Q9SDR5_9ENTR</name>
<proteinExistence type="predicted"/>
<dbReference type="EMBL" id="CABGGO010000029">
    <property type="protein sequence ID" value="VUS94603.1"/>
    <property type="molecule type" value="Genomic_DNA"/>
</dbReference>
<gene>
    <name evidence="1" type="ORF">SB6410_04248</name>
</gene>
<evidence type="ECO:0000313" key="1">
    <source>
        <dbReference type="EMBL" id="VUS94603.1"/>
    </source>
</evidence>
<evidence type="ECO:0000313" key="2">
    <source>
        <dbReference type="Proteomes" id="UP000318567"/>
    </source>
</evidence>
<dbReference type="Proteomes" id="UP000318567">
    <property type="component" value="Unassembled WGS sequence"/>
</dbReference>
<protein>
    <submittedName>
        <fullName evidence="1">Uncharacterized protein</fullName>
    </submittedName>
</protein>